<reference evidence="1 2" key="1">
    <citation type="submission" date="2015-09" db="EMBL/GenBank/DDBJ databases">
        <title>Draft genome sequence of Alicyclobacillus ferrooxydans DSM 22381.</title>
        <authorList>
            <person name="Hemp J."/>
        </authorList>
    </citation>
    <scope>NUCLEOTIDE SEQUENCE [LARGE SCALE GENOMIC DNA]</scope>
    <source>
        <strain evidence="1 2">TC-34</strain>
    </source>
</reference>
<organism evidence="1 2">
    <name type="scientific">Alicyclobacillus ferrooxydans</name>
    <dbReference type="NCBI Taxonomy" id="471514"/>
    <lineage>
        <taxon>Bacteria</taxon>
        <taxon>Bacillati</taxon>
        <taxon>Bacillota</taxon>
        <taxon>Bacilli</taxon>
        <taxon>Bacillales</taxon>
        <taxon>Alicyclobacillaceae</taxon>
        <taxon>Alicyclobacillus</taxon>
    </lineage>
</organism>
<dbReference type="RefSeq" id="WP_054970255.1">
    <property type="nucleotide sequence ID" value="NZ_LJCO01000071.1"/>
</dbReference>
<dbReference type="EMBL" id="LJCO01000071">
    <property type="protein sequence ID" value="KPV42706.1"/>
    <property type="molecule type" value="Genomic_DNA"/>
</dbReference>
<dbReference type="OrthoDB" id="9805070at2"/>
<dbReference type="Proteomes" id="UP000050482">
    <property type="component" value="Unassembled WGS sequence"/>
</dbReference>
<dbReference type="AlphaFoldDB" id="A0A0P9CI34"/>
<proteinExistence type="predicted"/>
<accession>A0A0P9CI34</accession>
<dbReference type="STRING" id="471514.AN477_16385"/>
<keyword evidence="2" id="KW-1185">Reference proteome</keyword>
<protein>
    <submittedName>
        <fullName evidence="1">Uncharacterized protein</fullName>
    </submittedName>
</protein>
<comment type="caution">
    <text evidence="1">The sequence shown here is derived from an EMBL/GenBank/DDBJ whole genome shotgun (WGS) entry which is preliminary data.</text>
</comment>
<evidence type="ECO:0000313" key="2">
    <source>
        <dbReference type="Proteomes" id="UP000050482"/>
    </source>
</evidence>
<dbReference type="PATRIC" id="fig|471514.4.peg.3548"/>
<evidence type="ECO:0000313" key="1">
    <source>
        <dbReference type="EMBL" id="KPV42706.1"/>
    </source>
</evidence>
<sequence length="320" mass="35860">MPSLKVMGGIVAASIAALFVPMFAVVAGLVPSGNTNLQALYQKEAAQDSYDPLTKRSYLNWADVYMYDYIQYHNNFSKVTPASIHATDRLFIYYITEKRKVPVHNPKTGKIIRYATVTYHEPRAYSLLDVMNKHGYSTKDYDMALSIEQDLIGSGGNMPVGDVTVPELRYKAVNPVQLYNYVHARQSLFTLQDMQNLELAAKTYDVNPVLLLAITGQECSFDPVWIDHAAERHNNPWDVFHSYADYNTTFSDSANIAANTLRHKLSTPPPPGEDAIQWCNDPSNPWGAYAQDSQWAYGVEDIFANIEAYIGTPLTPSSLN</sequence>
<gene>
    <name evidence="1" type="ORF">AN477_16385</name>
</gene>
<name>A0A0P9CI34_9BACL</name>